<accession>A0A6A6TK15</accession>
<dbReference type="EMBL" id="MU004302">
    <property type="protein sequence ID" value="KAF2660082.1"/>
    <property type="molecule type" value="Genomic_DNA"/>
</dbReference>
<proteinExistence type="predicted"/>
<gene>
    <name evidence="2" type="ORF">K491DRAFT_109426</name>
</gene>
<feature type="region of interest" description="Disordered" evidence="1">
    <location>
        <begin position="193"/>
        <end position="222"/>
    </location>
</feature>
<evidence type="ECO:0000256" key="1">
    <source>
        <dbReference type="SAM" id="MobiDB-lite"/>
    </source>
</evidence>
<sequence length="357" mass="40648">MEPHHSHLLRLPRELRNNVYSYLLESSHVYTSRPKSNTQSVQSVSRSNRIAQVHIDTRIYVPVRPDTNVLRVCSQLREEYLDSLAHSINSASTAFDLKEAATDRSANDGSAELASTSFDDMIERARDEGCVRITLEIQRLIRGVMGGYMPARDTPSPLFISLVPVFSRLKKIKFLAWSAWSWWTGPPKRLNKMGQQRARLGQTDDSKDPQVPQAGETSTIAGKPCKPDDLSLAIETLLEYLPLVEEIHIDLLMHEYDYWNWDLPEDRWVGIQQWLDSPISPPKRGVPLKVYRRLLSCEANTPARAAIFYHQLEERKAGSDGSDVVQVSRGSSEVPEEWAKETLLRPPPFTEIFERAV</sequence>
<evidence type="ECO:0008006" key="4">
    <source>
        <dbReference type="Google" id="ProtNLM"/>
    </source>
</evidence>
<reference evidence="2" key="1">
    <citation type="journal article" date="2020" name="Stud. Mycol.">
        <title>101 Dothideomycetes genomes: a test case for predicting lifestyles and emergence of pathogens.</title>
        <authorList>
            <person name="Haridas S."/>
            <person name="Albert R."/>
            <person name="Binder M."/>
            <person name="Bloem J."/>
            <person name="Labutti K."/>
            <person name="Salamov A."/>
            <person name="Andreopoulos B."/>
            <person name="Baker S."/>
            <person name="Barry K."/>
            <person name="Bills G."/>
            <person name="Bluhm B."/>
            <person name="Cannon C."/>
            <person name="Castanera R."/>
            <person name="Culley D."/>
            <person name="Daum C."/>
            <person name="Ezra D."/>
            <person name="Gonzalez J."/>
            <person name="Henrissat B."/>
            <person name="Kuo A."/>
            <person name="Liang C."/>
            <person name="Lipzen A."/>
            <person name="Lutzoni F."/>
            <person name="Magnuson J."/>
            <person name="Mondo S."/>
            <person name="Nolan M."/>
            <person name="Ohm R."/>
            <person name="Pangilinan J."/>
            <person name="Park H.-J."/>
            <person name="Ramirez L."/>
            <person name="Alfaro M."/>
            <person name="Sun H."/>
            <person name="Tritt A."/>
            <person name="Yoshinaga Y."/>
            <person name="Zwiers L.-H."/>
            <person name="Turgeon B."/>
            <person name="Goodwin S."/>
            <person name="Spatafora J."/>
            <person name="Crous P."/>
            <person name="Grigoriev I."/>
        </authorList>
    </citation>
    <scope>NUCLEOTIDE SEQUENCE</scope>
    <source>
        <strain evidence="2">CBS 122681</strain>
    </source>
</reference>
<keyword evidence="3" id="KW-1185">Reference proteome</keyword>
<evidence type="ECO:0000313" key="3">
    <source>
        <dbReference type="Proteomes" id="UP000799324"/>
    </source>
</evidence>
<dbReference type="Proteomes" id="UP000799324">
    <property type="component" value="Unassembled WGS sequence"/>
</dbReference>
<organism evidence="2 3">
    <name type="scientific">Lophiostoma macrostomum CBS 122681</name>
    <dbReference type="NCBI Taxonomy" id="1314788"/>
    <lineage>
        <taxon>Eukaryota</taxon>
        <taxon>Fungi</taxon>
        <taxon>Dikarya</taxon>
        <taxon>Ascomycota</taxon>
        <taxon>Pezizomycotina</taxon>
        <taxon>Dothideomycetes</taxon>
        <taxon>Pleosporomycetidae</taxon>
        <taxon>Pleosporales</taxon>
        <taxon>Lophiostomataceae</taxon>
        <taxon>Lophiostoma</taxon>
    </lineage>
</organism>
<evidence type="ECO:0000313" key="2">
    <source>
        <dbReference type="EMBL" id="KAF2660082.1"/>
    </source>
</evidence>
<dbReference type="AlphaFoldDB" id="A0A6A6TK15"/>
<protein>
    <recommendedName>
        <fullName evidence="4">F-box domain-containing protein</fullName>
    </recommendedName>
</protein>
<name>A0A6A6TK15_9PLEO</name>
<dbReference type="OrthoDB" id="3894566at2759"/>